<dbReference type="Proteomes" id="UP000821853">
    <property type="component" value="Unassembled WGS sequence"/>
</dbReference>
<dbReference type="Gene3D" id="3.30.40.10">
    <property type="entry name" value="Zinc/RING finger domain, C3HC4 (zinc finger)"/>
    <property type="match status" value="1"/>
</dbReference>
<dbReference type="OrthoDB" id="5989141at2759"/>
<name>A0A9J6GLJ8_HAELO</name>
<proteinExistence type="predicted"/>
<gene>
    <name evidence="1" type="ORF">HPB48_006562</name>
</gene>
<evidence type="ECO:0000313" key="2">
    <source>
        <dbReference type="Proteomes" id="UP000821853"/>
    </source>
</evidence>
<dbReference type="EMBL" id="JABSTR010000008">
    <property type="protein sequence ID" value="KAH9376477.1"/>
    <property type="molecule type" value="Genomic_DNA"/>
</dbReference>
<dbReference type="InterPro" id="IPR013083">
    <property type="entry name" value="Znf_RING/FYVE/PHD"/>
</dbReference>
<accession>A0A9J6GLJ8</accession>
<dbReference type="OMA" id="FIRCCNC"/>
<evidence type="ECO:0000313" key="1">
    <source>
        <dbReference type="EMBL" id="KAH9376477.1"/>
    </source>
</evidence>
<reference evidence="1 2" key="1">
    <citation type="journal article" date="2020" name="Cell">
        <title>Large-Scale Comparative Analyses of Tick Genomes Elucidate Their Genetic Diversity and Vector Capacities.</title>
        <authorList>
            <consortium name="Tick Genome and Microbiome Consortium (TIGMIC)"/>
            <person name="Jia N."/>
            <person name="Wang J."/>
            <person name="Shi W."/>
            <person name="Du L."/>
            <person name="Sun Y."/>
            <person name="Zhan W."/>
            <person name="Jiang J.F."/>
            <person name="Wang Q."/>
            <person name="Zhang B."/>
            <person name="Ji P."/>
            <person name="Bell-Sakyi L."/>
            <person name="Cui X.M."/>
            <person name="Yuan T.T."/>
            <person name="Jiang B.G."/>
            <person name="Yang W.F."/>
            <person name="Lam T.T."/>
            <person name="Chang Q.C."/>
            <person name="Ding S.J."/>
            <person name="Wang X.J."/>
            <person name="Zhu J.G."/>
            <person name="Ruan X.D."/>
            <person name="Zhao L."/>
            <person name="Wei J.T."/>
            <person name="Ye R.Z."/>
            <person name="Que T.C."/>
            <person name="Du C.H."/>
            <person name="Zhou Y.H."/>
            <person name="Cheng J.X."/>
            <person name="Dai P.F."/>
            <person name="Guo W.B."/>
            <person name="Han X.H."/>
            <person name="Huang E.J."/>
            <person name="Li L.F."/>
            <person name="Wei W."/>
            <person name="Gao Y.C."/>
            <person name="Liu J.Z."/>
            <person name="Shao H.Z."/>
            <person name="Wang X."/>
            <person name="Wang C.C."/>
            <person name="Yang T.C."/>
            <person name="Huo Q.B."/>
            <person name="Li W."/>
            <person name="Chen H.Y."/>
            <person name="Chen S.E."/>
            <person name="Zhou L.G."/>
            <person name="Ni X.B."/>
            <person name="Tian J.H."/>
            <person name="Sheng Y."/>
            <person name="Liu T."/>
            <person name="Pan Y.S."/>
            <person name="Xia L.Y."/>
            <person name="Li J."/>
            <person name="Zhao F."/>
            <person name="Cao W.C."/>
        </authorList>
    </citation>
    <scope>NUCLEOTIDE SEQUENCE [LARGE SCALE GENOMIC DNA]</scope>
    <source>
        <strain evidence="1">HaeL-2018</strain>
    </source>
</reference>
<dbReference type="VEuPathDB" id="VectorBase:HLOH_057221"/>
<comment type="caution">
    <text evidence="1">The sequence shown here is derived from an EMBL/GenBank/DDBJ whole genome shotgun (WGS) entry which is preliminary data.</text>
</comment>
<sequence length="249" mass="27487">MANSQCSQCSQPLSEDARFIRCCNCSSHYNLGQECSRVAESTYASMGAMRDKWKCKQCRVNHSSQAESDSALAQLSTINEKLALLQGIKERVDSIVTLEGKLDELLSLKLEVEQLHSVVSDVQSSLDTLYKNYVSLQSISDARDSKVDTLDAQVRSLEVCVSKQASTILSLQAELNESEQYSRSCNLEIRGLPDDPNEDLAAVITDLGRKLKINSFSPSQVIAVHRLPTGKNKPALVLVKFTSKAVRDE</sequence>
<organism evidence="1 2">
    <name type="scientific">Haemaphysalis longicornis</name>
    <name type="common">Bush tick</name>
    <dbReference type="NCBI Taxonomy" id="44386"/>
    <lineage>
        <taxon>Eukaryota</taxon>
        <taxon>Metazoa</taxon>
        <taxon>Ecdysozoa</taxon>
        <taxon>Arthropoda</taxon>
        <taxon>Chelicerata</taxon>
        <taxon>Arachnida</taxon>
        <taxon>Acari</taxon>
        <taxon>Parasitiformes</taxon>
        <taxon>Ixodida</taxon>
        <taxon>Ixodoidea</taxon>
        <taxon>Ixodidae</taxon>
        <taxon>Haemaphysalinae</taxon>
        <taxon>Haemaphysalis</taxon>
    </lineage>
</organism>
<keyword evidence="2" id="KW-1185">Reference proteome</keyword>
<dbReference type="AlphaFoldDB" id="A0A9J6GLJ8"/>
<protein>
    <submittedName>
        <fullName evidence="1">Uncharacterized protein</fullName>
    </submittedName>
</protein>